<feature type="domain" description="Transposase-associated" evidence="2">
    <location>
        <begin position="11"/>
        <end position="77"/>
    </location>
</feature>
<dbReference type="EMBL" id="AWWV01011891">
    <property type="protein sequence ID" value="OMO69993.1"/>
    <property type="molecule type" value="Genomic_DNA"/>
</dbReference>
<dbReference type="AlphaFoldDB" id="A0A1R3HI73"/>
<dbReference type="Gramene" id="OMO69993">
    <property type="protein sequence ID" value="OMO69993"/>
    <property type="gene ID" value="CCACVL1_19156"/>
</dbReference>
<feature type="region of interest" description="Disordered" evidence="1">
    <location>
        <begin position="601"/>
        <end position="640"/>
    </location>
</feature>
<dbReference type="Pfam" id="PF13963">
    <property type="entry name" value="Transpos_assoc"/>
    <property type="match status" value="1"/>
</dbReference>
<name>A0A1R3HI73_COCAP</name>
<keyword evidence="4" id="KW-1185">Reference proteome</keyword>
<dbReference type="STRING" id="210143.A0A1R3HI73"/>
<evidence type="ECO:0000313" key="3">
    <source>
        <dbReference type="EMBL" id="OMO69993.1"/>
    </source>
</evidence>
<dbReference type="PANTHER" id="PTHR10775">
    <property type="entry name" value="OS08G0208400 PROTEIN"/>
    <property type="match status" value="1"/>
</dbReference>
<dbReference type="Proteomes" id="UP000188268">
    <property type="component" value="Unassembled WGS sequence"/>
</dbReference>
<proteinExistence type="predicted"/>
<feature type="compositionally biased region" description="Acidic residues" evidence="1">
    <location>
        <begin position="622"/>
        <end position="633"/>
    </location>
</feature>
<dbReference type="OMA" id="FIRIACQ"/>
<protein>
    <submittedName>
        <fullName evidence="3">Transposon, En/Spm-like protein</fullName>
    </submittedName>
</protein>
<dbReference type="InterPro" id="IPR004242">
    <property type="entry name" value="Transposase_21"/>
</dbReference>
<reference evidence="3 4" key="1">
    <citation type="submission" date="2013-09" db="EMBL/GenBank/DDBJ databases">
        <title>Corchorus capsularis genome sequencing.</title>
        <authorList>
            <person name="Alam M."/>
            <person name="Haque M.S."/>
            <person name="Islam M.S."/>
            <person name="Emdad E.M."/>
            <person name="Islam M.M."/>
            <person name="Ahmed B."/>
            <person name="Halim A."/>
            <person name="Hossen Q.M.M."/>
            <person name="Hossain M.Z."/>
            <person name="Ahmed R."/>
            <person name="Khan M.M."/>
            <person name="Islam R."/>
            <person name="Rashid M.M."/>
            <person name="Khan S.A."/>
            <person name="Rahman M.S."/>
            <person name="Alam M."/>
        </authorList>
    </citation>
    <scope>NUCLEOTIDE SEQUENCE [LARGE SCALE GENOMIC DNA]</scope>
    <source>
        <strain evidence="4">cv. CVL-1</strain>
        <tissue evidence="3">Whole seedling</tissue>
    </source>
</reference>
<comment type="caution">
    <text evidence="3">The sequence shown here is derived from an EMBL/GenBank/DDBJ whole genome shotgun (WGS) entry which is preliminary data.</text>
</comment>
<dbReference type="PANTHER" id="PTHR10775:SF183">
    <property type="entry name" value="TRANSPOSON, EN_SPM-LIKE, TRANSPOSASE-ASSOCIATED DOMAIN PROTEIN-RELATED"/>
    <property type="match status" value="1"/>
</dbReference>
<sequence length="640" mass="72984">MYERLDHFGYVSSEFERGVKEFVDYAFRHSSFVFDNTIRCPCLTCANREFHGEDVVMYHLYSKGFTSGYWVWSSHGESLPSNPNIGESSRNINDISNPYQRMIIDGVGDFGFDGNEMNYETVEESPNPRAAKFFSLLKDADEALWEGCKKHSKLSVVSQLLNCKSECNMSDASFDRLVGIVKDMMPEDKKLPKNFYRTKKMMARLGLGYEKIHACQNNYMLFYKESESLTECSVCGHPRYKPRKSSSKRQKAIPYKVLCYLPLTPRLQRLFMSNKTAKHMTWHAFNRSHEGELRHPVDGEAWQHFNRTHPEFASDARNVRLGLCSDGFSPFGSNAKPYSCWPVIITVYNLPPWMCMKQPYLFLNMIIPGPNSPGKHIDVFLRPLIDELNDLWNVGVQTFDAYRKQNFQLHAALLWTINDFPAYGMLSGWSTHGRLSCPYCMERTKAFNLENGGKPSFFDCHRQFLPLDHPYRKQRDKFRMGVEKDVSVERLSGEEVFARDKYTSSLKEKHGAESYVQVQFDPKAWTDVIGKRSRSHLYGFGSLEGQRVLLRGSSSQRPTVPKTQNHQNQVTEQMLAAALSNILPGMLSNILPGMLASMSNSPNANQSGDNVVLPSPQHDSEATESEDGNDGENGDGMNMG</sequence>
<evidence type="ECO:0000259" key="2">
    <source>
        <dbReference type="Pfam" id="PF13963"/>
    </source>
</evidence>
<gene>
    <name evidence="3" type="ORF">CCACVL1_19156</name>
</gene>
<dbReference type="Pfam" id="PF02992">
    <property type="entry name" value="Transposase_21"/>
    <property type="match status" value="1"/>
</dbReference>
<evidence type="ECO:0000256" key="1">
    <source>
        <dbReference type="SAM" id="MobiDB-lite"/>
    </source>
</evidence>
<dbReference type="OrthoDB" id="991067at2759"/>
<dbReference type="InterPro" id="IPR029480">
    <property type="entry name" value="Transpos_assoc"/>
</dbReference>
<evidence type="ECO:0000313" key="4">
    <source>
        <dbReference type="Proteomes" id="UP000188268"/>
    </source>
</evidence>
<organism evidence="3 4">
    <name type="scientific">Corchorus capsularis</name>
    <name type="common">Jute</name>
    <dbReference type="NCBI Taxonomy" id="210143"/>
    <lineage>
        <taxon>Eukaryota</taxon>
        <taxon>Viridiplantae</taxon>
        <taxon>Streptophyta</taxon>
        <taxon>Embryophyta</taxon>
        <taxon>Tracheophyta</taxon>
        <taxon>Spermatophyta</taxon>
        <taxon>Magnoliopsida</taxon>
        <taxon>eudicotyledons</taxon>
        <taxon>Gunneridae</taxon>
        <taxon>Pentapetalae</taxon>
        <taxon>rosids</taxon>
        <taxon>malvids</taxon>
        <taxon>Malvales</taxon>
        <taxon>Malvaceae</taxon>
        <taxon>Grewioideae</taxon>
        <taxon>Apeibeae</taxon>
        <taxon>Corchorus</taxon>
    </lineage>
</organism>
<accession>A0A1R3HI73</accession>